<protein>
    <recommendedName>
        <fullName evidence="1">HTH araC/xylS-type domain-containing protein</fullName>
    </recommendedName>
</protein>
<evidence type="ECO:0000259" key="1">
    <source>
        <dbReference type="PROSITE" id="PS01124"/>
    </source>
</evidence>
<proteinExistence type="predicted"/>
<dbReference type="GO" id="GO:0003700">
    <property type="term" value="F:DNA-binding transcription factor activity"/>
    <property type="evidence" value="ECO:0007669"/>
    <property type="project" value="InterPro"/>
</dbReference>
<feature type="domain" description="HTH araC/xylS-type" evidence="1">
    <location>
        <begin position="14"/>
        <end position="75"/>
    </location>
</feature>
<dbReference type="Proteomes" id="UP000179243">
    <property type="component" value="Unassembled WGS sequence"/>
</dbReference>
<dbReference type="EMBL" id="MFYX01000084">
    <property type="protein sequence ID" value="OGK03642.1"/>
    <property type="molecule type" value="Genomic_DNA"/>
</dbReference>
<comment type="caution">
    <text evidence="2">The sequence shown here is derived from an EMBL/GenBank/DDBJ whole genome shotgun (WGS) entry which is preliminary data.</text>
</comment>
<dbReference type="InterPro" id="IPR018060">
    <property type="entry name" value="HTH_AraC"/>
</dbReference>
<dbReference type="GO" id="GO:0043565">
    <property type="term" value="F:sequence-specific DNA binding"/>
    <property type="evidence" value="ECO:0007669"/>
    <property type="project" value="InterPro"/>
</dbReference>
<evidence type="ECO:0000313" key="3">
    <source>
        <dbReference type="Proteomes" id="UP000179243"/>
    </source>
</evidence>
<dbReference type="AlphaFoldDB" id="A0A1F7FAU0"/>
<sequence length="75" mass="8533">MHFFPVSGSSKEAQRVIEFIQTHLAEEITVDTVRNSLKLGWQQFYGTRKEFGAASLPILINDLRLEKAKALRKDG</sequence>
<gene>
    <name evidence="2" type="ORF">A2519_02625</name>
</gene>
<evidence type="ECO:0000313" key="2">
    <source>
        <dbReference type="EMBL" id="OGK03642.1"/>
    </source>
</evidence>
<name>A0A1F7FAU0_UNCRA</name>
<accession>A0A1F7FAU0</accession>
<dbReference type="PROSITE" id="PS01124">
    <property type="entry name" value="HTH_ARAC_FAMILY_2"/>
    <property type="match status" value="1"/>
</dbReference>
<reference evidence="2 3" key="1">
    <citation type="journal article" date="2016" name="Nat. Commun.">
        <title>Thousands of microbial genomes shed light on interconnected biogeochemical processes in an aquifer system.</title>
        <authorList>
            <person name="Anantharaman K."/>
            <person name="Brown C.T."/>
            <person name="Hug L.A."/>
            <person name="Sharon I."/>
            <person name="Castelle C.J."/>
            <person name="Probst A.J."/>
            <person name="Thomas B.C."/>
            <person name="Singh A."/>
            <person name="Wilkins M.J."/>
            <person name="Karaoz U."/>
            <person name="Brodie E.L."/>
            <person name="Williams K.H."/>
            <person name="Hubbard S.S."/>
            <person name="Banfield J.F."/>
        </authorList>
    </citation>
    <scope>NUCLEOTIDE SEQUENCE [LARGE SCALE GENOMIC DNA]</scope>
</reference>
<dbReference type="Gene3D" id="1.10.10.60">
    <property type="entry name" value="Homeodomain-like"/>
    <property type="match status" value="1"/>
</dbReference>
<organism evidence="2 3">
    <name type="scientific">Candidatus Raymondbacteria bacterium RIFOXYD12_FULL_49_13</name>
    <dbReference type="NCBI Taxonomy" id="1817890"/>
    <lineage>
        <taxon>Bacteria</taxon>
        <taxon>Raymondiibacteriota</taxon>
    </lineage>
</organism>